<organism evidence="1">
    <name type="scientific">viral metagenome</name>
    <dbReference type="NCBI Taxonomy" id="1070528"/>
    <lineage>
        <taxon>unclassified sequences</taxon>
        <taxon>metagenomes</taxon>
        <taxon>organismal metagenomes</taxon>
    </lineage>
</organism>
<sequence length="63" mass="7262">MPDNCILVIILLLILYMLYTRNKSKFDTSMAQRSQVSTGPMSYDHPDPIQNLDKILEYGVNNE</sequence>
<dbReference type="EMBL" id="MN740513">
    <property type="protein sequence ID" value="QHU30715.1"/>
    <property type="molecule type" value="Genomic_DNA"/>
</dbReference>
<proteinExistence type="predicted"/>
<protein>
    <submittedName>
        <fullName evidence="1">Uncharacterized protein</fullName>
    </submittedName>
</protein>
<evidence type="ECO:0000313" key="1">
    <source>
        <dbReference type="EMBL" id="QHU30715.1"/>
    </source>
</evidence>
<accession>A0A6C0LL58</accession>
<name>A0A6C0LL58_9ZZZZ</name>
<reference evidence="1" key="1">
    <citation type="journal article" date="2020" name="Nature">
        <title>Giant virus diversity and host interactions through global metagenomics.</title>
        <authorList>
            <person name="Schulz F."/>
            <person name="Roux S."/>
            <person name="Paez-Espino D."/>
            <person name="Jungbluth S."/>
            <person name="Walsh D.A."/>
            <person name="Denef V.J."/>
            <person name="McMahon K.D."/>
            <person name="Konstantinidis K.T."/>
            <person name="Eloe-Fadrosh E.A."/>
            <person name="Kyrpides N.C."/>
            <person name="Woyke T."/>
        </authorList>
    </citation>
    <scope>NUCLEOTIDE SEQUENCE</scope>
    <source>
        <strain evidence="1">GVMAG-M-3300027833-19</strain>
    </source>
</reference>
<dbReference type="AlphaFoldDB" id="A0A6C0LL58"/>